<sequence>MNNYQILRLKSCTQTSLSNLESSSGQKFIILLIPHTSYVFTSAFTGSQFHRDIIYSQLGRVLGQTLHNTGITSSSLDELIDLTMKRVALGPAQRDKSKQENDIISLNVQDYTSECRCEDIACMG</sequence>
<proteinExistence type="predicted"/>
<feature type="non-terminal residue" evidence="1">
    <location>
        <position position="124"/>
    </location>
</feature>
<evidence type="ECO:0000313" key="2">
    <source>
        <dbReference type="Proteomes" id="UP000324800"/>
    </source>
</evidence>
<gene>
    <name evidence="1" type="ORF">EZS28_043442</name>
</gene>
<dbReference type="AlphaFoldDB" id="A0A5J4TSS0"/>
<dbReference type="Proteomes" id="UP000324800">
    <property type="component" value="Unassembled WGS sequence"/>
</dbReference>
<organism evidence="1 2">
    <name type="scientific">Streblomastix strix</name>
    <dbReference type="NCBI Taxonomy" id="222440"/>
    <lineage>
        <taxon>Eukaryota</taxon>
        <taxon>Metamonada</taxon>
        <taxon>Preaxostyla</taxon>
        <taxon>Oxymonadida</taxon>
        <taxon>Streblomastigidae</taxon>
        <taxon>Streblomastix</taxon>
    </lineage>
</organism>
<name>A0A5J4TSS0_9EUKA</name>
<comment type="caution">
    <text evidence="1">The sequence shown here is derived from an EMBL/GenBank/DDBJ whole genome shotgun (WGS) entry which is preliminary data.</text>
</comment>
<protein>
    <submittedName>
        <fullName evidence="1">Uncharacterized protein</fullName>
    </submittedName>
</protein>
<reference evidence="1 2" key="1">
    <citation type="submission" date="2019-03" db="EMBL/GenBank/DDBJ databases">
        <title>Single cell metagenomics reveals metabolic interactions within the superorganism composed of flagellate Streblomastix strix and complex community of Bacteroidetes bacteria on its surface.</title>
        <authorList>
            <person name="Treitli S.C."/>
            <person name="Kolisko M."/>
            <person name="Husnik F."/>
            <person name="Keeling P."/>
            <person name="Hampl V."/>
        </authorList>
    </citation>
    <scope>NUCLEOTIDE SEQUENCE [LARGE SCALE GENOMIC DNA]</scope>
    <source>
        <strain evidence="1">ST1C</strain>
    </source>
</reference>
<dbReference type="EMBL" id="SNRW01026106">
    <property type="protein sequence ID" value="KAA6361030.1"/>
    <property type="molecule type" value="Genomic_DNA"/>
</dbReference>
<evidence type="ECO:0000313" key="1">
    <source>
        <dbReference type="EMBL" id="KAA6361030.1"/>
    </source>
</evidence>
<accession>A0A5J4TSS0</accession>